<feature type="region of interest" description="Disordered" evidence="4">
    <location>
        <begin position="239"/>
        <end position="259"/>
    </location>
</feature>
<evidence type="ECO:0000313" key="7">
    <source>
        <dbReference type="EMBL" id="KZT05195.1"/>
    </source>
</evidence>
<dbReference type="Gene3D" id="3.30.70.330">
    <property type="match status" value="2"/>
</dbReference>
<keyword evidence="1" id="KW-0677">Repeat</keyword>
<dbReference type="AlphaFoldDB" id="A0A165DMD6"/>
<dbReference type="OrthoDB" id="1875751at2759"/>
<dbReference type="InterPro" id="IPR035979">
    <property type="entry name" value="RBD_domain_sf"/>
</dbReference>
<dbReference type="PANTHER" id="PTHR48032">
    <property type="entry name" value="RNA-BINDING PROTEIN MUSASHI HOMOLOG RBP6"/>
    <property type="match status" value="1"/>
</dbReference>
<sequence length="437" mass="47034">MHYTVALCLALYALRSCLPRLSTIPGYLLCCYSNTNVLFTTIRATLPTYPPYLVRYLPIIRGSECNIRNLSLHATSISSHSKLFVGGLSWDTTDEGLRKYFAEFGEVEDCTILRDHDGRSRGFAFLTFKDPSSVNAVMVREHVLDGKAIDPKRAIPREEHLRNTRYFVGGLSHATTSESMRAFFSTYGKVVDSSVMVDRETGRSKGFGFVTFEDASNTDQLVGRSDLILDDKQIEVKVAQPRSQRDATRTSRTTRDSSYEASVNANMSFGAVQPAVNPQQMQMLYQRMMGQLPMMGMGMNAMGMGMPGFGTGGAGMTGMMPMGGMTTQMADFSGMAGGMGGNMGAAMGRGMGMAGNMGGGMAGGMRMGMGPMGMSPSNMGMMRPGMGMMGGGMMRPAMGMMGGMGQMGRGRGGAMVNAGAGPQRTTARQHGFHPYAR</sequence>
<dbReference type="InterPro" id="IPR034156">
    <property type="entry name" value="Hrp1_RRM1"/>
</dbReference>
<dbReference type="EMBL" id="KV427631">
    <property type="protein sequence ID" value="KZT05195.1"/>
    <property type="molecule type" value="Genomic_DNA"/>
</dbReference>
<evidence type="ECO:0000256" key="2">
    <source>
        <dbReference type="ARBA" id="ARBA00022884"/>
    </source>
</evidence>
<dbReference type="GO" id="GO:0003729">
    <property type="term" value="F:mRNA binding"/>
    <property type="evidence" value="ECO:0007669"/>
    <property type="project" value="TreeGrafter"/>
</dbReference>
<evidence type="ECO:0000256" key="1">
    <source>
        <dbReference type="ARBA" id="ARBA00022737"/>
    </source>
</evidence>
<dbReference type="FunFam" id="3.30.70.330:FF:000025">
    <property type="entry name" value="RNA-binding protein Musashi homolog 2 isoform X1"/>
    <property type="match status" value="1"/>
</dbReference>
<keyword evidence="5" id="KW-0732">Signal</keyword>
<organism evidence="7 8">
    <name type="scientific">Laetiporus sulphureus 93-53</name>
    <dbReference type="NCBI Taxonomy" id="1314785"/>
    <lineage>
        <taxon>Eukaryota</taxon>
        <taxon>Fungi</taxon>
        <taxon>Dikarya</taxon>
        <taxon>Basidiomycota</taxon>
        <taxon>Agaricomycotina</taxon>
        <taxon>Agaricomycetes</taxon>
        <taxon>Polyporales</taxon>
        <taxon>Laetiporus</taxon>
    </lineage>
</organism>
<evidence type="ECO:0000256" key="4">
    <source>
        <dbReference type="SAM" id="MobiDB-lite"/>
    </source>
</evidence>
<dbReference type="PROSITE" id="PS50102">
    <property type="entry name" value="RRM"/>
    <property type="match status" value="2"/>
</dbReference>
<dbReference type="Proteomes" id="UP000076871">
    <property type="component" value="Unassembled WGS sequence"/>
</dbReference>
<keyword evidence="2 3" id="KW-0694">RNA-binding</keyword>
<dbReference type="InParanoid" id="A0A165DMD6"/>
<reference evidence="7 8" key="1">
    <citation type="journal article" date="2016" name="Mol. Biol. Evol.">
        <title>Comparative Genomics of Early-Diverging Mushroom-Forming Fungi Provides Insights into the Origins of Lignocellulose Decay Capabilities.</title>
        <authorList>
            <person name="Nagy L.G."/>
            <person name="Riley R."/>
            <person name="Tritt A."/>
            <person name="Adam C."/>
            <person name="Daum C."/>
            <person name="Floudas D."/>
            <person name="Sun H."/>
            <person name="Yadav J.S."/>
            <person name="Pangilinan J."/>
            <person name="Larsson K.H."/>
            <person name="Matsuura K."/>
            <person name="Barry K."/>
            <person name="Labutti K."/>
            <person name="Kuo R."/>
            <person name="Ohm R.A."/>
            <person name="Bhattacharya S.S."/>
            <person name="Shirouzu T."/>
            <person name="Yoshinaga Y."/>
            <person name="Martin F.M."/>
            <person name="Grigoriev I.V."/>
            <person name="Hibbett D.S."/>
        </authorList>
    </citation>
    <scope>NUCLEOTIDE SEQUENCE [LARGE SCALE GENOMIC DNA]</scope>
    <source>
        <strain evidence="7 8">93-53</strain>
    </source>
</reference>
<accession>A0A165DMD6</accession>
<dbReference type="STRING" id="1314785.A0A165DMD6"/>
<dbReference type="InterPro" id="IPR012677">
    <property type="entry name" value="Nucleotide-bd_a/b_plait_sf"/>
</dbReference>
<proteinExistence type="predicted"/>
<evidence type="ECO:0000256" key="5">
    <source>
        <dbReference type="SAM" id="SignalP"/>
    </source>
</evidence>
<dbReference type="GeneID" id="63818700"/>
<dbReference type="CDD" id="cd12577">
    <property type="entry name" value="RRM1_Hrp1p"/>
    <property type="match status" value="1"/>
</dbReference>
<keyword evidence="8" id="KW-1185">Reference proteome</keyword>
<evidence type="ECO:0000259" key="6">
    <source>
        <dbReference type="PROSITE" id="PS50102"/>
    </source>
</evidence>
<protein>
    <submittedName>
        <fullName evidence="7">RNA-binding domain-containing protein</fullName>
    </submittedName>
</protein>
<dbReference type="PANTHER" id="PTHR48032:SF6">
    <property type="entry name" value="RNA-BINDING (RRM_RBD_RNP MOTIFS) FAMILY PROTEIN"/>
    <property type="match status" value="1"/>
</dbReference>
<gene>
    <name evidence="7" type="ORF">LAESUDRAFT_233087</name>
</gene>
<dbReference type="Pfam" id="PF00076">
    <property type="entry name" value="RRM_1"/>
    <property type="match status" value="2"/>
</dbReference>
<dbReference type="InterPro" id="IPR000504">
    <property type="entry name" value="RRM_dom"/>
</dbReference>
<dbReference type="GO" id="GO:0006417">
    <property type="term" value="P:regulation of translation"/>
    <property type="evidence" value="ECO:0007669"/>
    <property type="project" value="TreeGrafter"/>
</dbReference>
<feature type="domain" description="RRM" evidence="6">
    <location>
        <begin position="81"/>
        <end position="155"/>
    </location>
</feature>
<feature type="compositionally biased region" description="Basic and acidic residues" evidence="4">
    <location>
        <begin position="243"/>
        <end position="258"/>
    </location>
</feature>
<dbReference type="SUPFAM" id="SSF54928">
    <property type="entry name" value="RNA-binding domain, RBD"/>
    <property type="match status" value="2"/>
</dbReference>
<dbReference type="SMART" id="SM00360">
    <property type="entry name" value="RRM"/>
    <property type="match status" value="2"/>
</dbReference>
<feature type="chain" id="PRO_5007856662" evidence="5">
    <location>
        <begin position="20"/>
        <end position="437"/>
    </location>
</feature>
<feature type="signal peptide" evidence="5">
    <location>
        <begin position="1"/>
        <end position="19"/>
    </location>
</feature>
<evidence type="ECO:0000313" key="8">
    <source>
        <dbReference type="Proteomes" id="UP000076871"/>
    </source>
</evidence>
<dbReference type="RefSeq" id="XP_040762935.1">
    <property type="nucleotide sequence ID" value="XM_040901668.1"/>
</dbReference>
<name>A0A165DMD6_9APHY</name>
<feature type="domain" description="RRM" evidence="6">
    <location>
        <begin position="164"/>
        <end position="241"/>
    </location>
</feature>
<evidence type="ECO:0000256" key="3">
    <source>
        <dbReference type="PROSITE-ProRule" id="PRU00176"/>
    </source>
</evidence>